<keyword evidence="2" id="KW-1185">Reference proteome</keyword>
<evidence type="ECO:0000313" key="2">
    <source>
        <dbReference type="Proteomes" id="UP000190328"/>
    </source>
</evidence>
<reference evidence="1 2" key="1">
    <citation type="submission" date="2017-02" db="EMBL/GenBank/DDBJ databases">
        <authorList>
            <person name="Peterson S.W."/>
        </authorList>
    </citation>
    <scope>NUCLEOTIDE SEQUENCE [LARGE SCALE GENOMIC DNA]</scope>
    <source>
        <strain evidence="1 2">ATCC BAA-1030</strain>
    </source>
</reference>
<dbReference type="AlphaFoldDB" id="A0A1T4MAQ7"/>
<protein>
    <submittedName>
        <fullName evidence="1">Uncharacterized protein</fullName>
    </submittedName>
</protein>
<dbReference type="Proteomes" id="UP000190328">
    <property type="component" value="Unassembled WGS sequence"/>
</dbReference>
<sequence>MKSATVSHSIYLLETQFPVLLRTVARLQPLVARQRKAKRGGLEFVAVSHAIYLPEAGLQVALRTATKLLPLAARQRKAKWGGLKSATVSRAVYLLLHFVSHTVFLRIKDS</sequence>
<organism evidence="1 2">
    <name type="scientific">Pilibacter termitis</name>
    <dbReference type="NCBI Taxonomy" id="263852"/>
    <lineage>
        <taxon>Bacteria</taxon>
        <taxon>Bacillati</taxon>
        <taxon>Bacillota</taxon>
        <taxon>Bacilli</taxon>
        <taxon>Lactobacillales</taxon>
        <taxon>Enterococcaceae</taxon>
        <taxon>Pilibacter</taxon>
    </lineage>
</organism>
<gene>
    <name evidence="1" type="ORF">SAMN02745116_01020</name>
</gene>
<proteinExistence type="predicted"/>
<dbReference type="RefSeq" id="WP_078806944.1">
    <property type="nucleotide sequence ID" value="NZ_FUXI01000009.1"/>
</dbReference>
<accession>A0A1T4MAQ7</accession>
<name>A0A1T4MAQ7_9ENTE</name>
<dbReference type="EMBL" id="FUXI01000009">
    <property type="protein sequence ID" value="SJZ64032.1"/>
    <property type="molecule type" value="Genomic_DNA"/>
</dbReference>
<evidence type="ECO:0000313" key="1">
    <source>
        <dbReference type="EMBL" id="SJZ64032.1"/>
    </source>
</evidence>